<dbReference type="EMBL" id="RBKU01000001">
    <property type="protein sequence ID" value="RKR80950.1"/>
    <property type="molecule type" value="Genomic_DNA"/>
</dbReference>
<evidence type="ECO:0000313" key="1">
    <source>
        <dbReference type="EMBL" id="RKR80950.1"/>
    </source>
</evidence>
<dbReference type="Proteomes" id="UP000268007">
    <property type="component" value="Unassembled WGS sequence"/>
</dbReference>
<name>A0A495IWA1_9SPHI</name>
<evidence type="ECO:0000313" key="2">
    <source>
        <dbReference type="Proteomes" id="UP000268007"/>
    </source>
</evidence>
<protein>
    <submittedName>
        <fullName evidence="1">Putative signal transducing protein</fullName>
    </submittedName>
</protein>
<dbReference type="OrthoDB" id="1467917at2"/>
<organism evidence="1 2">
    <name type="scientific">Mucilaginibacter gracilis</name>
    <dbReference type="NCBI Taxonomy" id="423350"/>
    <lineage>
        <taxon>Bacteria</taxon>
        <taxon>Pseudomonadati</taxon>
        <taxon>Bacteroidota</taxon>
        <taxon>Sphingobacteriia</taxon>
        <taxon>Sphingobacteriales</taxon>
        <taxon>Sphingobacteriaceae</taxon>
        <taxon>Mucilaginibacter</taxon>
    </lineage>
</organism>
<keyword evidence="2" id="KW-1185">Reference proteome</keyword>
<sequence>MEKNWVRIFTSTNYYQSEIVKQMLIEHHIASVLINKQDSAHRTFGNIEVYIHQEDFSRAIEVIILNQTANL</sequence>
<dbReference type="RefSeq" id="WP_121196758.1">
    <property type="nucleotide sequence ID" value="NZ_RBKU01000001.1"/>
</dbReference>
<reference evidence="1 2" key="1">
    <citation type="submission" date="2018-10" db="EMBL/GenBank/DDBJ databases">
        <title>Genomic Encyclopedia of Archaeal and Bacterial Type Strains, Phase II (KMG-II): from individual species to whole genera.</title>
        <authorList>
            <person name="Goeker M."/>
        </authorList>
    </citation>
    <scope>NUCLEOTIDE SEQUENCE [LARGE SCALE GENOMIC DNA]</scope>
    <source>
        <strain evidence="1 2">DSM 18602</strain>
    </source>
</reference>
<proteinExistence type="predicted"/>
<accession>A0A495IWA1</accession>
<comment type="caution">
    <text evidence="1">The sequence shown here is derived from an EMBL/GenBank/DDBJ whole genome shotgun (WGS) entry which is preliminary data.</text>
</comment>
<gene>
    <name evidence="1" type="ORF">BDD43_1088</name>
</gene>
<dbReference type="AlphaFoldDB" id="A0A495IWA1"/>